<feature type="region of interest" description="Disordered" evidence="1">
    <location>
        <begin position="126"/>
        <end position="165"/>
    </location>
</feature>
<proteinExistence type="predicted"/>
<protein>
    <submittedName>
        <fullName evidence="3">Uncharacterized protein</fullName>
    </submittedName>
</protein>
<feature type="compositionally biased region" description="Low complexity" evidence="1">
    <location>
        <begin position="126"/>
        <end position="137"/>
    </location>
</feature>
<dbReference type="EMBL" id="BEGY01000062">
    <property type="protein sequence ID" value="GAX81224.1"/>
    <property type="molecule type" value="Genomic_DNA"/>
</dbReference>
<evidence type="ECO:0000313" key="3">
    <source>
        <dbReference type="EMBL" id="GAX81224.1"/>
    </source>
</evidence>
<gene>
    <name evidence="3" type="ORF">CEUSTIGMA_g8656.t1</name>
</gene>
<evidence type="ECO:0000313" key="4">
    <source>
        <dbReference type="Proteomes" id="UP000232323"/>
    </source>
</evidence>
<name>A0A250XDT2_9CHLO</name>
<comment type="caution">
    <text evidence="3">The sequence shown here is derived from an EMBL/GenBank/DDBJ whole genome shotgun (WGS) entry which is preliminary data.</text>
</comment>
<keyword evidence="2" id="KW-0812">Transmembrane</keyword>
<keyword evidence="2" id="KW-1133">Transmembrane helix</keyword>
<feature type="compositionally biased region" description="Basic and acidic residues" evidence="1">
    <location>
        <begin position="142"/>
        <end position="156"/>
    </location>
</feature>
<accession>A0A250XDT2</accession>
<feature type="transmembrane region" description="Helical" evidence="2">
    <location>
        <begin position="12"/>
        <end position="29"/>
    </location>
</feature>
<keyword evidence="4" id="KW-1185">Reference proteome</keyword>
<evidence type="ECO:0000256" key="1">
    <source>
        <dbReference type="SAM" id="MobiDB-lite"/>
    </source>
</evidence>
<sequence length="319" mass="35934">MKRSRTCLHKIFVAVHIFHLVAQFIPAYFSSDNFLRALGNDSVGAESKFCRQVLTVSQLISTNFAGTSTRFCAYRPIWGLLKSVNDASAYFQHHDLDHDLIMTRALIISQAVVWLSHFVLHLIHSSNSSPSSKHQSSCAPPKLDREISASSPDRETSASSPSTKPNLLLQEDLHACRISPKILLIGLRSDDDLSAHLRALISEGTEGHKVDLTFAFSADQVLALNFSKYNMICRTQWIIENRFLQNRSHTVVFFHRDFTLRSRACRPGVDKRKVIILEVSCNDSLFSTFPHFVVPTATCNHLLGSRSYAPEVCKRSYDL</sequence>
<dbReference type="AlphaFoldDB" id="A0A250XDT2"/>
<organism evidence="3 4">
    <name type="scientific">Chlamydomonas eustigma</name>
    <dbReference type="NCBI Taxonomy" id="1157962"/>
    <lineage>
        <taxon>Eukaryota</taxon>
        <taxon>Viridiplantae</taxon>
        <taxon>Chlorophyta</taxon>
        <taxon>core chlorophytes</taxon>
        <taxon>Chlorophyceae</taxon>
        <taxon>CS clade</taxon>
        <taxon>Chlamydomonadales</taxon>
        <taxon>Chlamydomonadaceae</taxon>
        <taxon>Chlamydomonas</taxon>
    </lineage>
</organism>
<keyword evidence="2" id="KW-0472">Membrane</keyword>
<dbReference type="Proteomes" id="UP000232323">
    <property type="component" value="Unassembled WGS sequence"/>
</dbReference>
<reference evidence="3 4" key="1">
    <citation type="submission" date="2017-08" db="EMBL/GenBank/DDBJ databases">
        <title>Acidophilic green algal genome provides insights into adaptation to an acidic environment.</title>
        <authorList>
            <person name="Hirooka S."/>
            <person name="Hirose Y."/>
            <person name="Kanesaki Y."/>
            <person name="Higuchi S."/>
            <person name="Fujiwara T."/>
            <person name="Onuma R."/>
            <person name="Era A."/>
            <person name="Ohbayashi R."/>
            <person name="Uzuka A."/>
            <person name="Nozaki H."/>
            <person name="Yoshikawa H."/>
            <person name="Miyagishima S.Y."/>
        </authorList>
    </citation>
    <scope>NUCLEOTIDE SEQUENCE [LARGE SCALE GENOMIC DNA]</scope>
    <source>
        <strain evidence="3 4">NIES-2499</strain>
    </source>
</reference>
<evidence type="ECO:0000256" key="2">
    <source>
        <dbReference type="SAM" id="Phobius"/>
    </source>
</evidence>